<name>A0ACC0KEM7_CHOFU</name>
<dbReference type="Proteomes" id="UP001064048">
    <property type="component" value="Chromosome 5"/>
</dbReference>
<keyword evidence="2" id="KW-1185">Reference proteome</keyword>
<comment type="caution">
    <text evidence="1">The sequence shown here is derived from an EMBL/GenBank/DDBJ whole genome shotgun (WGS) entry which is preliminary data.</text>
</comment>
<proteinExistence type="predicted"/>
<gene>
    <name evidence="1" type="ORF">MSG28_003422</name>
</gene>
<evidence type="ECO:0000313" key="1">
    <source>
        <dbReference type="EMBL" id="KAI8434962.1"/>
    </source>
</evidence>
<dbReference type="EMBL" id="CM046105">
    <property type="protein sequence ID" value="KAI8434962.1"/>
    <property type="molecule type" value="Genomic_DNA"/>
</dbReference>
<reference evidence="1 2" key="1">
    <citation type="journal article" date="2022" name="Genome Biol. Evol.">
        <title>The Spruce Budworm Genome: Reconstructing the Evolutionary History of Antifreeze Proteins.</title>
        <authorList>
            <person name="Beliveau C."/>
            <person name="Gagne P."/>
            <person name="Picq S."/>
            <person name="Vernygora O."/>
            <person name="Keeling C.I."/>
            <person name="Pinkney K."/>
            <person name="Doucet D."/>
            <person name="Wen F."/>
            <person name="Johnston J.S."/>
            <person name="Maaroufi H."/>
            <person name="Boyle B."/>
            <person name="Laroche J."/>
            <person name="Dewar K."/>
            <person name="Juretic N."/>
            <person name="Blackburn G."/>
            <person name="Nisole A."/>
            <person name="Brunet B."/>
            <person name="Brandao M."/>
            <person name="Lumley L."/>
            <person name="Duan J."/>
            <person name="Quan G."/>
            <person name="Lucarotti C.J."/>
            <person name="Roe A.D."/>
            <person name="Sperling F.A.H."/>
            <person name="Levesque R.C."/>
            <person name="Cusson M."/>
        </authorList>
    </citation>
    <scope>NUCLEOTIDE SEQUENCE [LARGE SCALE GENOMIC DNA]</scope>
    <source>
        <strain evidence="1">Glfc:IPQL:Cfum</strain>
    </source>
</reference>
<protein>
    <submittedName>
        <fullName evidence="1">Uncharacterized protein</fullName>
    </submittedName>
</protein>
<accession>A0ACC0KEM7</accession>
<organism evidence="1 2">
    <name type="scientific">Choristoneura fumiferana</name>
    <name type="common">Spruce budworm moth</name>
    <name type="synonym">Archips fumiferana</name>
    <dbReference type="NCBI Taxonomy" id="7141"/>
    <lineage>
        <taxon>Eukaryota</taxon>
        <taxon>Metazoa</taxon>
        <taxon>Ecdysozoa</taxon>
        <taxon>Arthropoda</taxon>
        <taxon>Hexapoda</taxon>
        <taxon>Insecta</taxon>
        <taxon>Pterygota</taxon>
        <taxon>Neoptera</taxon>
        <taxon>Endopterygota</taxon>
        <taxon>Lepidoptera</taxon>
        <taxon>Glossata</taxon>
        <taxon>Ditrysia</taxon>
        <taxon>Tortricoidea</taxon>
        <taxon>Tortricidae</taxon>
        <taxon>Tortricinae</taxon>
        <taxon>Choristoneura</taxon>
    </lineage>
</organism>
<evidence type="ECO:0000313" key="2">
    <source>
        <dbReference type="Proteomes" id="UP001064048"/>
    </source>
</evidence>
<sequence length="190" mass="20934">MDGRPEEFKRASGARNSRRLRSESHRVGRQGRVQCAVRTVESCVAESSRRSLQLSPLLAAPREPRSASASRQCRAGRAADTTLRRRISTAGHSDINIHLTCPRLREHSHQHSLRERSADFALMKARQYARASPGVTECARCAARARCHAPPPSPPPASWENGNLWGTESAPVPLTSATYHTRSTCVAIHI</sequence>